<proteinExistence type="predicted"/>
<dbReference type="HOGENOM" id="CLU_471841_0_0_1"/>
<feature type="transmembrane region" description="Helical" evidence="2">
    <location>
        <begin position="541"/>
        <end position="560"/>
    </location>
</feature>
<accession>U9T8L4</accession>
<evidence type="ECO:0000256" key="1">
    <source>
        <dbReference type="SAM" id="MobiDB-lite"/>
    </source>
</evidence>
<dbReference type="Pfam" id="PF08636">
    <property type="entry name" value="Pkr1"/>
    <property type="match status" value="1"/>
</dbReference>
<evidence type="ECO:0008006" key="4">
    <source>
        <dbReference type="Google" id="ProtNLM"/>
    </source>
</evidence>
<reference evidence="3" key="1">
    <citation type="submission" date="2013-07" db="EMBL/GenBank/DDBJ databases">
        <title>The genome of an arbuscular mycorrhizal fungus provides insights into the evolution of the oldest plant symbiosis.</title>
        <authorList>
            <consortium name="DOE Joint Genome Institute"/>
            <person name="Tisserant E."/>
            <person name="Malbreil M."/>
            <person name="Kuo A."/>
            <person name="Kohler A."/>
            <person name="Symeonidi A."/>
            <person name="Balestrini R."/>
            <person name="Charron P."/>
            <person name="Duensing N."/>
            <person name="Frei-dit-Frey N."/>
            <person name="Gianinazzi-Pearson V."/>
            <person name="Gilbert B."/>
            <person name="Handa Y."/>
            <person name="Hijri M."/>
            <person name="Kaul R."/>
            <person name="Kawaguchi M."/>
            <person name="Krajinski F."/>
            <person name="Lammers P."/>
            <person name="Lapierre D."/>
            <person name="Masclaux F.G."/>
            <person name="Murat C."/>
            <person name="Morin E."/>
            <person name="Ndikumana S."/>
            <person name="Pagni M."/>
            <person name="Petitpierre D."/>
            <person name="Requena N."/>
            <person name="Rosikiewicz P."/>
            <person name="Riley R."/>
            <person name="Saito K."/>
            <person name="San Clemente H."/>
            <person name="Shapiro H."/>
            <person name="van Tuinen D."/>
            <person name="Becard G."/>
            <person name="Bonfante P."/>
            <person name="Paszkowski U."/>
            <person name="Shachar-Hill Y."/>
            <person name="Young J.P."/>
            <person name="Sanders I.R."/>
            <person name="Henrissat B."/>
            <person name="Rensing S.A."/>
            <person name="Grigoriev I.V."/>
            <person name="Corradi N."/>
            <person name="Roux C."/>
            <person name="Martin F."/>
        </authorList>
    </citation>
    <scope>NUCLEOTIDE SEQUENCE</scope>
    <source>
        <strain evidence="3">DAOM 197198</strain>
    </source>
</reference>
<dbReference type="InterPro" id="IPR013945">
    <property type="entry name" value="Pkr1"/>
</dbReference>
<feature type="region of interest" description="Disordered" evidence="1">
    <location>
        <begin position="252"/>
        <end position="271"/>
    </location>
</feature>
<keyword evidence="2" id="KW-1133">Transmembrane helix</keyword>
<keyword evidence="2" id="KW-0472">Membrane</keyword>
<evidence type="ECO:0000313" key="3">
    <source>
        <dbReference type="EMBL" id="ESA02663.1"/>
    </source>
</evidence>
<name>U9T8L4_RHIID</name>
<feature type="compositionally biased region" description="Basic and acidic residues" evidence="1">
    <location>
        <begin position="67"/>
        <end position="86"/>
    </location>
</feature>
<protein>
    <recommendedName>
        <fullName evidence="4">V-ATPase assembly factor pkr1</fullName>
    </recommendedName>
</protein>
<feature type="compositionally biased region" description="Basic and acidic residues" evidence="1">
    <location>
        <begin position="252"/>
        <end position="264"/>
    </location>
</feature>
<dbReference type="VEuPathDB" id="FungiDB:RhiirFUN_013506"/>
<evidence type="ECO:0000256" key="2">
    <source>
        <dbReference type="SAM" id="Phobius"/>
    </source>
</evidence>
<organism evidence="3">
    <name type="scientific">Rhizophagus irregularis (strain DAOM 181602 / DAOM 197198 / MUCL 43194)</name>
    <name type="common">Arbuscular mycorrhizal fungus</name>
    <name type="synonym">Glomus intraradices</name>
    <dbReference type="NCBI Taxonomy" id="747089"/>
    <lineage>
        <taxon>Eukaryota</taxon>
        <taxon>Fungi</taxon>
        <taxon>Fungi incertae sedis</taxon>
        <taxon>Mucoromycota</taxon>
        <taxon>Glomeromycotina</taxon>
        <taxon>Glomeromycetes</taxon>
        <taxon>Glomerales</taxon>
        <taxon>Glomeraceae</taxon>
        <taxon>Rhizophagus</taxon>
    </lineage>
</organism>
<dbReference type="GO" id="GO:0070072">
    <property type="term" value="P:vacuolar proton-transporting V-type ATPase complex assembly"/>
    <property type="evidence" value="ECO:0007669"/>
    <property type="project" value="InterPro"/>
</dbReference>
<dbReference type="AlphaFoldDB" id="U9T8L4"/>
<dbReference type="EMBL" id="KI295561">
    <property type="protein sequence ID" value="ESA02663.1"/>
    <property type="molecule type" value="Genomic_DNA"/>
</dbReference>
<feature type="region of interest" description="Disordered" evidence="1">
    <location>
        <begin position="328"/>
        <end position="354"/>
    </location>
</feature>
<feature type="region of interest" description="Disordered" evidence="1">
    <location>
        <begin position="1"/>
        <end position="21"/>
    </location>
</feature>
<gene>
    <name evidence="3" type="ORF">GLOINDRAFT_249471</name>
</gene>
<sequence>MEHELQKNDQERGGKDLETEEKVVNTLPELAVVSEIVKENKDVKREVGVALNDENTENVITMIDNNNIKENESEKDEKSSNSDSKKLNIGGSVEKQVLELDNNDQIKTITNTVLSVTGSKEKITKDITLDHVSISKTTEKSNLDDETNETNETVETVQIDNTIVETPFEKTTFESTSRTENNNNETTVKSLETDKFTVQNLETKEITSTDTAITKKEVNKVSPDQTLIETITFKENKDKISEGMDVRSIETKKSSENDVKEQKNIESTTKQETITETPVDKTTITLVMNDSSTINKAVTVDPDDKDLVIAHEYSGDKSKIDRVIVTEVREEKPQLEDNDDEDLETSTPATPESEEDLINTISRVAPELSPFIRDLKQVSDKLDPIKRSWNNLKLRKGLGYSITTETDNDNIKSDEEEKLLQEAIDSIREAMTKVVEFENQVDQEGEIYYSDDESGSPPKRIKIEISWDDIYEGKVTLSNSHVQTLIQPTSSSPSSVVADVMESMITPGFNNNVVLAMNICFWLLFTALIFMTILTDYNYMVLLNLGISILLYISLCWFIVVTRASQLEEAAEIAKKND</sequence>
<feature type="transmembrane region" description="Helical" evidence="2">
    <location>
        <begin position="513"/>
        <end position="534"/>
    </location>
</feature>
<keyword evidence="2" id="KW-0812">Transmembrane</keyword>
<feature type="region of interest" description="Disordered" evidence="1">
    <location>
        <begin position="67"/>
        <end position="89"/>
    </location>
</feature>